<evidence type="ECO:0000259" key="7">
    <source>
        <dbReference type="Pfam" id="PF09335"/>
    </source>
</evidence>
<keyword evidence="4 6" id="KW-1133">Transmembrane helix</keyword>
<keyword evidence="5 6" id="KW-0472">Membrane</keyword>
<gene>
    <name evidence="8" type="ORF">GCM10017161_09740</name>
</gene>
<feature type="transmembrane region" description="Helical" evidence="6">
    <location>
        <begin position="47"/>
        <end position="75"/>
    </location>
</feature>
<evidence type="ECO:0000313" key="9">
    <source>
        <dbReference type="Proteomes" id="UP000623842"/>
    </source>
</evidence>
<evidence type="ECO:0000313" key="8">
    <source>
        <dbReference type="EMBL" id="GHF84380.1"/>
    </source>
</evidence>
<name>A0A919BE26_9GAMM</name>
<feature type="transmembrane region" description="Helical" evidence="6">
    <location>
        <begin position="81"/>
        <end position="100"/>
    </location>
</feature>
<dbReference type="EMBL" id="BNCK01000002">
    <property type="protein sequence ID" value="GHF84380.1"/>
    <property type="molecule type" value="Genomic_DNA"/>
</dbReference>
<reference evidence="8" key="1">
    <citation type="journal article" date="2014" name="Int. J. Syst. Evol. Microbiol.">
        <title>Complete genome sequence of Corynebacterium casei LMG S-19264T (=DSM 44701T), isolated from a smear-ripened cheese.</title>
        <authorList>
            <consortium name="US DOE Joint Genome Institute (JGI-PGF)"/>
            <person name="Walter F."/>
            <person name="Albersmeier A."/>
            <person name="Kalinowski J."/>
            <person name="Ruckert C."/>
        </authorList>
    </citation>
    <scope>NUCLEOTIDE SEQUENCE</scope>
    <source>
        <strain evidence="8">KCTC 42731</strain>
    </source>
</reference>
<keyword evidence="3 6" id="KW-0812">Transmembrane</keyword>
<reference evidence="8" key="2">
    <citation type="submission" date="2020-09" db="EMBL/GenBank/DDBJ databases">
        <authorList>
            <person name="Sun Q."/>
            <person name="Kim S."/>
        </authorList>
    </citation>
    <scope>NUCLEOTIDE SEQUENCE</scope>
    <source>
        <strain evidence="8">KCTC 42731</strain>
    </source>
</reference>
<feature type="transmembrane region" description="Helical" evidence="6">
    <location>
        <begin position="6"/>
        <end position="26"/>
    </location>
</feature>
<dbReference type="Pfam" id="PF09335">
    <property type="entry name" value="VTT_dom"/>
    <property type="match status" value="1"/>
</dbReference>
<comment type="caution">
    <text evidence="8">The sequence shown here is derived from an EMBL/GenBank/DDBJ whole genome shotgun (WGS) entry which is preliminary data.</text>
</comment>
<evidence type="ECO:0000256" key="4">
    <source>
        <dbReference type="ARBA" id="ARBA00022989"/>
    </source>
</evidence>
<feature type="transmembrane region" description="Helical" evidence="6">
    <location>
        <begin position="161"/>
        <end position="179"/>
    </location>
</feature>
<dbReference type="InterPro" id="IPR051311">
    <property type="entry name" value="DedA_domain"/>
</dbReference>
<evidence type="ECO:0000256" key="1">
    <source>
        <dbReference type="ARBA" id="ARBA00004651"/>
    </source>
</evidence>
<keyword evidence="2" id="KW-1003">Cell membrane</keyword>
<dbReference type="PANTHER" id="PTHR42709">
    <property type="entry name" value="ALKALINE PHOSPHATASE LIKE PROTEIN"/>
    <property type="match status" value="1"/>
</dbReference>
<evidence type="ECO:0000256" key="6">
    <source>
        <dbReference type="SAM" id="Phobius"/>
    </source>
</evidence>
<dbReference type="InterPro" id="IPR032816">
    <property type="entry name" value="VTT_dom"/>
</dbReference>
<keyword evidence="9" id="KW-1185">Reference proteome</keyword>
<sequence>MKALLKLIVIIASIFAVTFVVVKTTGVLSIEKVEHWLTVAKSLSAMYVAILVVCLLFIDLFIAVPTLTIIILAGYFLGANLGAISALLGLCLAGITGYLLSKKYGSRLLSLLLKDKEQQQQAINSFKTYGFTMILLSRASPILPEVTACLSGMTGMPFSRFIIAWFISSTPYALIAAYAGSISSIENPKPALITAIVLTAFFWFAWLLFHRYIKRDKAIKVKTS</sequence>
<dbReference type="GO" id="GO:0005886">
    <property type="term" value="C:plasma membrane"/>
    <property type="evidence" value="ECO:0007669"/>
    <property type="project" value="UniProtKB-SubCell"/>
</dbReference>
<accession>A0A919BE26</accession>
<protein>
    <submittedName>
        <fullName evidence="8">TVP38/TMEM64 family protein</fullName>
    </submittedName>
</protein>
<evidence type="ECO:0000256" key="5">
    <source>
        <dbReference type="ARBA" id="ARBA00023136"/>
    </source>
</evidence>
<feature type="transmembrane region" description="Helical" evidence="6">
    <location>
        <begin position="191"/>
        <end position="209"/>
    </location>
</feature>
<organism evidence="8 9">
    <name type="scientific">Thalassotalea marina</name>
    <dbReference type="NCBI Taxonomy" id="1673741"/>
    <lineage>
        <taxon>Bacteria</taxon>
        <taxon>Pseudomonadati</taxon>
        <taxon>Pseudomonadota</taxon>
        <taxon>Gammaproteobacteria</taxon>
        <taxon>Alteromonadales</taxon>
        <taxon>Colwelliaceae</taxon>
        <taxon>Thalassotalea</taxon>
    </lineage>
</organism>
<evidence type="ECO:0000256" key="3">
    <source>
        <dbReference type="ARBA" id="ARBA00022692"/>
    </source>
</evidence>
<comment type="subcellular location">
    <subcellularLocation>
        <location evidence="1">Cell membrane</location>
        <topology evidence="1">Multi-pass membrane protein</topology>
    </subcellularLocation>
</comment>
<dbReference type="RefSeq" id="WP_189767846.1">
    <property type="nucleotide sequence ID" value="NZ_BNCK01000002.1"/>
</dbReference>
<dbReference type="AlphaFoldDB" id="A0A919BE26"/>
<dbReference type="PANTHER" id="PTHR42709:SF6">
    <property type="entry name" value="UNDECAPRENYL PHOSPHATE TRANSPORTER A"/>
    <property type="match status" value="1"/>
</dbReference>
<dbReference type="Proteomes" id="UP000623842">
    <property type="component" value="Unassembled WGS sequence"/>
</dbReference>
<evidence type="ECO:0000256" key="2">
    <source>
        <dbReference type="ARBA" id="ARBA00022475"/>
    </source>
</evidence>
<feature type="domain" description="VTT" evidence="7">
    <location>
        <begin position="64"/>
        <end position="181"/>
    </location>
</feature>
<proteinExistence type="predicted"/>